<dbReference type="EMBL" id="JACCKX010000001">
    <property type="protein sequence ID" value="NZA00963.1"/>
    <property type="molecule type" value="Genomic_DNA"/>
</dbReference>
<reference evidence="1 2" key="1">
    <citation type="submission" date="2020-07" db="EMBL/GenBank/DDBJ databases">
        <authorList>
            <person name="Maaloum M."/>
        </authorList>
    </citation>
    <scope>NUCLEOTIDE SEQUENCE [LARGE SCALE GENOMIC DNA]</scope>
    <source>
        <strain evidence="1 2">GCS-AN-3</strain>
    </source>
</reference>
<name>A0A853IJT1_9BURK</name>
<accession>A0A853IJT1</accession>
<evidence type="ECO:0000313" key="2">
    <source>
        <dbReference type="Proteomes" id="UP000589716"/>
    </source>
</evidence>
<keyword evidence="2" id="KW-1185">Reference proteome</keyword>
<proteinExistence type="predicted"/>
<dbReference type="RefSeq" id="WP_180549487.1">
    <property type="nucleotide sequence ID" value="NZ_JACCKX010000001.1"/>
</dbReference>
<dbReference type="AlphaFoldDB" id="A0A853IJT1"/>
<comment type="caution">
    <text evidence="1">The sequence shown here is derived from an EMBL/GenBank/DDBJ whole genome shotgun (WGS) entry which is preliminary data.</text>
</comment>
<protein>
    <submittedName>
        <fullName evidence="1">Uncharacterized protein</fullName>
    </submittedName>
</protein>
<dbReference type="Proteomes" id="UP000589716">
    <property type="component" value="Unassembled WGS sequence"/>
</dbReference>
<gene>
    <name evidence="1" type="ORF">H0I39_02725</name>
</gene>
<organism evidence="1 2">
    <name type="scientific">Ottowia beijingensis</name>
    <dbReference type="NCBI Taxonomy" id="1207057"/>
    <lineage>
        <taxon>Bacteria</taxon>
        <taxon>Pseudomonadati</taxon>
        <taxon>Pseudomonadota</taxon>
        <taxon>Betaproteobacteria</taxon>
        <taxon>Burkholderiales</taxon>
        <taxon>Comamonadaceae</taxon>
        <taxon>Ottowia</taxon>
    </lineage>
</organism>
<evidence type="ECO:0000313" key="1">
    <source>
        <dbReference type="EMBL" id="NZA00963.1"/>
    </source>
</evidence>
<sequence length="304" mass="32892">MWFLARRILRDLRHAGFADDEAQAVRQTPAMWAQLADFHRQGGCIERVEAAFSAATGQPGLIRFFHPPAPAVCTHATFGSLAHELGHALLFPPQWQPAASFADAQAYARSRELGEAHAWFNQYRLCRAKVGGAPESSQVQWIENDEDFGTRPVDLFARIAEREAAGWHEARILDELAVLNANMFPSGMGEGNFKTYGQCNRWEWLQATQPPGSPFRRFIAQLPRAPNADDQKLLMKFNLFTPVAALPASGADPLAPLAAALGGVATRGDLPALYALACDTVPGARPGVAWACARAGGAAPPAQA</sequence>